<accession>A0A6G1G7W4</accession>
<protein>
    <submittedName>
        <fullName evidence="2 4">Uncharacterized protein</fullName>
    </submittedName>
</protein>
<reference evidence="4" key="2">
    <citation type="submission" date="2020-04" db="EMBL/GenBank/DDBJ databases">
        <authorList>
            <consortium name="NCBI Genome Project"/>
        </authorList>
    </citation>
    <scope>NUCLEOTIDE SEQUENCE</scope>
    <source>
        <strain evidence="4">CBS 781.70</strain>
    </source>
</reference>
<sequence length="57" mass="6348">MANPIPAASQNATLVVTHEAHRNHSSASEWDAGFQRDLAINSWTMFAIGMLLIWLRV</sequence>
<keyword evidence="1" id="KW-0812">Transmembrane</keyword>
<organism evidence="2">
    <name type="scientific">Eremomyces bilateralis CBS 781.70</name>
    <dbReference type="NCBI Taxonomy" id="1392243"/>
    <lineage>
        <taxon>Eukaryota</taxon>
        <taxon>Fungi</taxon>
        <taxon>Dikarya</taxon>
        <taxon>Ascomycota</taxon>
        <taxon>Pezizomycotina</taxon>
        <taxon>Dothideomycetes</taxon>
        <taxon>Dothideomycetes incertae sedis</taxon>
        <taxon>Eremomycetales</taxon>
        <taxon>Eremomycetaceae</taxon>
        <taxon>Eremomyces</taxon>
    </lineage>
</organism>
<dbReference type="AlphaFoldDB" id="A0A6G1G7W4"/>
<dbReference type="EMBL" id="ML975154">
    <property type="protein sequence ID" value="KAF1814011.1"/>
    <property type="molecule type" value="Genomic_DNA"/>
</dbReference>
<evidence type="ECO:0000256" key="1">
    <source>
        <dbReference type="SAM" id="Phobius"/>
    </source>
</evidence>
<dbReference type="Proteomes" id="UP000504638">
    <property type="component" value="Unplaced"/>
</dbReference>
<feature type="transmembrane region" description="Helical" evidence="1">
    <location>
        <begin position="38"/>
        <end position="55"/>
    </location>
</feature>
<evidence type="ECO:0000313" key="4">
    <source>
        <dbReference type="RefSeq" id="XP_033535642.1"/>
    </source>
</evidence>
<gene>
    <name evidence="2 4" type="ORF">P152DRAFT_457375</name>
</gene>
<keyword evidence="3" id="KW-1185">Reference proteome</keyword>
<reference evidence="4" key="3">
    <citation type="submission" date="2025-04" db="UniProtKB">
        <authorList>
            <consortium name="RefSeq"/>
        </authorList>
    </citation>
    <scope>IDENTIFICATION</scope>
    <source>
        <strain evidence="4">CBS 781.70</strain>
    </source>
</reference>
<reference evidence="2 4" key="1">
    <citation type="submission" date="2020-01" db="EMBL/GenBank/DDBJ databases">
        <authorList>
            <consortium name="DOE Joint Genome Institute"/>
            <person name="Haridas S."/>
            <person name="Albert R."/>
            <person name="Binder M."/>
            <person name="Bloem J."/>
            <person name="Labutti K."/>
            <person name="Salamov A."/>
            <person name="Andreopoulos B."/>
            <person name="Baker S.E."/>
            <person name="Barry K."/>
            <person name="Bills G."/>
            <person name="Bluhm B.H."/>
            <person name="Cannon C."/>
            <person name="Castanera R."/>
            <person name="Culley D.E."/>
            <person name="Daum C."/>
            <person name="Ezra D."/>
            <person name="Gonzalez J.B."/>
            <person name="Henrissat B."/>
            <person name="Kuo A."/>
            <person name="Liang C."/>
            <person name="Lipzen A."/>
            <person name="Lutzoni F."/>
            <person name="Magnuson J."/>
            <person name="Mondo S."/>
            <person name="Nolan M."/>
            <person name="Ohm R."/>
            <person name="Pangilinan J."/>
            <person name="Park H.-J."/>
            <person name="Ramirez L."/>
            <person name="Alfaro M."/>
            <person name="Sun H."/>
            <person name="Tritt A."/>
            <person name="Yoshinaga Y."/>
            <person name="Zwiers L.-H."/>
            <person name="Turgeon B.G."/>
            <person name="Goodwin S.B."/>
            <person name="Spatafora J.W."/>
            <person name="Crous P.W."/>
            <person name="Grigoriev I.V."/>
        </authorList>
    </citation>
    <scope>NUCLEOTIDE SEQUENCE</scope>
    <source>
        <strain evidence="2 4">CBS 781.70</strain>
    </source>
</reference>
<evidence type="ECO:0000313" key="3">
    <source>
        <dbReference type="Proteomes" id="UP000504638"/>
    </source>
</evidence>
<proteinExistence type="predicted"/>
<name>A0A6G1G7W4_9PEZI</name>
<keyword evidence="1" id="KW-1133">Transmembrane helix</keyword>
<evidence type="ECO:0000313" key="2">
    <source>
        <dbReference type="EMBL" id="KAF1814011.1"/>
    </source>
</evidence>
<keyword evidence="1" id="KW-0472">Membrane</keyword>
<dbReference type="GeneID" id="54419783"/>
<dbReference type="RefSeq" id="XP_033535642.1">
    <property type="nucleotide sequence ID" value="XM_033679213.1"/>
</dbReference>